<dbReference type="InterPro" id="IPR051791">
    <property type="entry name" value="Pra-immunoreactive"/>
</dbReference>
<protein>
    <submittedName>
        <fullName evidence="9">RDD domain containing protein</fullName>
    </submittedName>
</protein>
<dbReference type="PANTHER" id="PTHR36115">
    <property type="entry name" value="PROLINE-RICH ANTIGEN HOMOLOG-RELATED"/>
    <property type="match status" value="1"/>
</dbReference>
<proteinExistence type="predicted"/>
<dbReference type="OrthoDB" id="9787732at2"/>
<dbReference type="InterPro" id="IPR010432">
    <property type="entry name" value="RDD"/>
</dbReference>
<dbReference type="PANTHER" id="PTHR36115:SF6">
    <property type="entry name" value="PROLINE-RICH ANTIGEN HOMOLOG"/>
    <property type="match status" value="1"/>
</dbReference>
<evidence type="ECO:0000256" key="7">
    <source>
        <dbReference type="SAM" id="Phobius"/>
    </source>
</evidence>
<keyword evidence="6" id="KW-0175">Coiled coil</keyword>
<sequence length="367" mass="40130">MTTAQDPKDIITPDAFQIHPVLLNRPLASPWRRGIAMLIDLMVVAMVTESDGVLFVILVLATWRLRRRQWKAGTWALYLLYFLLAASLVPPLVSWIKGLGQEPVTEVVSGESHKDLTTAEALMVSGAAMSLVQIELCDDAACVRQHLVPLEKLVPVMSEAERQTWSEEILSQIPAEQREQLGVELRAALNLTAKAAPDRSEPVGSGDEAVPAEPDPVAELEAALAKEKARRAKLSKQVQALEEVGTSPLAWLQGAAKDLGLGFGLAAFYFTVFVAWFDGQTVGKKLTRCRVRQLDGTPISLWDAFGRYGGYSAGIATGLLGFIQVFWDPNRQAIHDKISATVVEDVRPQARLSARKTVKVRTTAQTA</sequence>
<keyword evidence="2" id="KW-1003">Cell membrane</keyword>
<evidence type="ECO:0000313" key="10">
    <source>
        <dbReference type="Proteomes" id="UP000006683"/>
    </source>
</evidence>
<evidence type="ECO:0000256" key="5">
    <source>
        <dbReference type="ARBA" id="ARBA00023136"/>
    </source>
</evidence>
<feature type="transmembrane region" description="Helical" evidence="7">
    <location>
        <begin position="308"/>
        <end position="327"/>
    </location>
</feature>
<dbReference type="GeneID" id="67182635"/>
<evidence type="ECO:0000256" key="6">
    <source>
        <dbReference type="SAM" id="Coils"/>
    </source>
</evidence>
<comment type="subcellular location">
    <subcellularLocation>
        <location evidence="1">Cell membrane</location>
        <topology evidence="1">Multi-pass membrane protein</topology>
    </subcellularLocation>
</comment>
<dbReference type="GO" id="GO:0005886">
    <property type="term" value="C:plasma membrane"/>
    <property type="evidence" value="ECO:0007669"/>
    <property type="project" value="UniProtKB-SubCell"/>
</dbReference>
<feature type="coiled-coil region" evidence="6">
    <location>
        <begin position="217"/>
        <end position="244"/>
    </location>
</feature>
<dbReference type="KEGG" id="fbl:Fbal_2423"/>
<organism evidence="9 10">
    <name type="scientific">Ferrimonas balearica (strain DSM 9799 / CCM 4581 / KCTC 23876 / PAT)</name>
    <dbReference type="NCBI Taxonomy" id="550540"/>
    <lineage>
        <taxon>Bacteria</taxon>
        <taxon>Pseudomonadati</taxon>
        <taxon>Pseudomonadota</taxon>
        <taxon>Gammaproteobacteria</taxon>
        <taxon>Alteromonadales</taxon>
        <taxon>Ferrimonadaceae</taxon>
        <taxon>Ferrimonas</taxon>
    </lineage>
</organism>
<evidence type="ECO:0000256" key="2">
    <source>
        <dbReference type="ARBA" id="ARBA00022475"/>
    </source>
</evidence>
<dbReference type="RefSeq" id="WP_013345931.1">
    <property type="nucleotide sequence ID" value="NC_014541.1"/>
</dbReference>
<dbReference type="Proteomes" id="UP000006683">
    <property type="component" value="Chromosome"/>
</dbReference>
<keyword evidence="4 7" id="KW-1133">Transmembrane helix</keyword>
<evidence type="ECO:0000256" key="1">
    <source>
        <dbReference type="ARBA" id="ARBA00004651"/>
    </source>
</evidence>
<name>E1SMV6_FERBD</name>
<dbReference type="STRING" id="550540.Fbal_2423"/>
<dbReference type="EMBL" id="CP002209">
    <property type="protein sequence ID" value="ADN76625.1"/>
    <property type="molecule type" value="Genomic_DNA"/>
</dbReference>
<feature type="transmembrane region" description="Helical" evidence="7">
    <location>
        <begin position="35"/>
        <end position="63"/>
    </location>
</feature>
<reference evidence="9 10" key="1">
    <citation type="journal article" date="2010" name="Stand. Genomic Sci.">
        <title>Complete genome sequence of Ferrimonas balearica type strain (PAT).</title>
        <authorList>
            <person name="Nolan M."/>
            <person name="Sikorski J."/>
            <person name="Davenport K."/>
            <person name="Lucas S."/>
            <person name="Glavina Del Rio T."/>
            <person name="Tice H."/>
            <person name="Cheng J."/>
            <person name="Goodwin L."/>
            <person name="Pitluck S."/>
            <person name="Liolios K."/>
            <person name="Ivanova N."/>
            <person name="Mavromatis K."/>
            <person name="Ovchinnikova G."/>
            <person name="Pati A."/>
            <person name="Chen A."/>
            <person name="Palaniappan K."/>
            <person name="Land M."/>
            <person name="Hauser L."/>
            <person name="Chang Y."/>
            <person name="Jeffries C."/>
            <person name="Tapia R."/>
            <person name="Brettin T."/>
            <person name="Detter J."/>
            <person name="Han C."/>
            <person name="Yasawong M."/>
            <person name="Rohde M."/>
            <person name="Tindall B."/>
            <person name="Goker M."/>
            <person name="Woyke T."/>
            <person name="Bristow J."/>
            <person name="Eisen J."/>
            <person name="Markowitz V."/>
            <person name="Hugenholtz P."/>
            <person name="Kyrpides N."/>
            <person name="Klenk H."/>
            <person name="Lapidus A."/>
        </authorList>
    </citation>
    <scope>NUCLEOTIDE SEQUENCE [LARGE SCALE GENOMIC DNA]</scope>
    <source>
        <strain evidence="10">DSM 9799 / CCM 4581 / KCTC 23876 / PAT</strain>
    </source>
</reference>
<dbReference type="Pfam" id="PF06271">
    <property type="entry name" value="RDD"/>
    <property type="match status" value="1"/>
</dbReference>
<evidence type="ECO:0000313" key="9">
    <source>
        <dbReference type="EMBL" id="ADN76625.1"/>
    </source>
</evidence>
<keyword evidence="10" id="KW-1185">Reference proteome</keyword>
<evidence type="ECO:0000256" key="3">
    <source>
        <dbReference type="ARBA" id="ARBA00022692"/>
    </source>
</evidence>
<evidence type="ECO:0000259" key="8">
    <source>
        <dbReference type="Pfam" id="PF06271"/>
    </source>
</evidence>
<feature type="transmembrane region" description="Helical" evidence="7">
    <location>
        <begin position="259"/>
        <end position="277"/>
    </location>
</feature>
<feature type="domain" description="RDD" evidence="8">
    <location>
        <begin position="259"/>
        <end position="339"/>
    </location>
</feature>
<dbReference type="eggNOG" id="COG1714">
    <property type="taxonomic scope" value="Bacteria"/>
</dbReference>
<accession>E1SMV6</accession>
<dbReference type="HOGENOM" id="CLU_046527_0_0_6"/>
<keyword evidence="3 7" id="KW-0812">Transmembrane</keyword>
<gene>
    <name evidence="9" type="ordered locus">Fbal_2423</name>
</gene>
<keyword evidence="5 7" id="KW-0472">Membrane</keyword>
<evidence type="ECO:0000256" key="4">
    <source>
        <dbReference type="ARBA" id="ARBA00022989"/>
    </source>
</evidence>
<dbReference type="AlphaFoldDB" id="E1SMV6"/>
<feature type="transmembrane region" description="Helical" evidence="7">
    <location>
        <begin position="75"/>
        <end position="96"/>
    </location>
</feature>